<sequence>MGMTLGVIGFLIILIAMPWLIVAFFRKTNKSKADNLLLSGFFLFFLSFAFPGAGTEQGEPGTAIFAIGFLGLIIGIGSLITASFKKKPKRRGLIISTIGFLLFFIGLIIPSPTLDQTAQQEPEAVVGHEQVENKEETDTNSNTVTDKDQNQEAAEEQNKEQDHSESSSDQEKSTNEQEENSSADTSNDTPEQNDSSNTESTQDTSQENTGTDETSDQDDSTSTDSNFPTATVTRVVDGDTIEINLNGKTEDVRLLLVDTPETKHPRLPVQKFGPEASQFAKDTLSGKTVGVEYDGPKRDKYDRLLAYLWVDGKNFNQMLLEKGLARYAYVYNPPYTHSSAFMKAQNRAKSAELGIWSIPGYVSSDGFQQTDQNETEVEGETNSNQSTDTTLPYDPNGPDRDCGDFDSQEQAQKFYEAAGGPDQDPHRLDGEGDGLVCESL</sequence>
<evidence type="ECO:0000313" key="8">
    <source>
        <dbReference type="Proteomes" id="UP000618460"/>
    </source>
</evidence>
<evidence type="ECO:0000256" key="1">
    <source>
        <dbReference type="ARBA" id="ARBA00022722"/>
    </source>
</evidence>
<keyword evidence="5" id="KW-1133">Transmembrane helix</keyword>
<evidence type="ECO:0000313" key="7">
    <source>
        <dbReference type="EMBL" id="GGM41243.1"/>
    </source>
</evidence>
<dbReference type="SMART" id="SM00318">
    <property type="entry name" value="SNc"/>
    <property type="match status" value="1"/>
</dbReference>
<evidence type="ECO:0000256" key="2">
    <source>
        <dbReference type="ARBA" id="ARBA00022759"/>
    </source>
</evidence>
<feature type="transmembrane region" description="Helical" evidence="5">
    <location>
        <begin position="6"/>
        <end position="24"/>
    </location>
</feature>
<feature type="transmembrane region" description="Helical" evidence="5">
    <location>
        <begin position="92"/>
        <end position="109"/>
    </location>
</feature>
<keyword evidence="5" id="KW-0472">Membrane</keyword>
<dbReference type="CDD" id="cd00175">
    <property type="entry name" value="SNc"/>
    <property type="match status" value="1"/>
</dbReference>
<feature type="compositionally biased region" description="Basic and acidic residues" evidence="4">
    <location>
        <begin position="145"/>
        <end position="175"/>
    </location>
</feature>
<keyword evidence="8" id="KW-1185">Reference proteome</keyword>
<dbReference type="AlphaFoldDB" id="A0A917TXL3"/>
<dbReference type="EMBL" id="BMLG01000025">
    <property type="protein sequence ID" value="GGM41243.1"/>
    <property type="molecule type" value="Genomic_DNA"/>
</dbReference>
<protein>
    <recommendedName>
        <fullName evidence="6">TNase-like domain-containing protein</fullName>
    </recommendedName>
</protein>
<dbReference type="PROSITE" id="PS01123">
    <property type="entry name" value="TNASE_1"/>
    <property type="match status" value="1"/>
</dbReference>
<dbReference type="Gene3D" id="2.40.50.90">
    <property type="match status" value="1"/>
</dbReference>
<keyword evidence="3" id="KW-0378">Hydrolase</keyword>
<feature type="transmembrane region" description="Helical" evidence="5">
    <location>
        <begin position="36"/>
        <end position="54"/>
    </location>
</feature>
<feature type="transmembrane region" description="Helical" evidence="5">
    <location>
        <begin position="60"/>
        <end position="80"/>
    </location>
</feature>
<evidence type="ECO:0000256" key="4">
    <source>
        <dbReference type="SAM" id="MobiDB-lite"/>
    </source>
</evidence>
<keyword evidence="2" id="KW-0255">Endonuclease</keyword>
<dbReference type="RefSeq" id="WP_229666789.1">
    <property type="nucleotide sequence ID" value="NZ_BMLG01000025.1"/>
</dbReference>
<feature type="compositionally biased region" description="Polar residues" evidence="4">
    <location>
        <begin position="182"/>
        <end position="208"/>
    </location>
</feature>
<keyword evidence="5" id="KW-0812">Transmembrane</keyword>
<keyword evidence="1" id="KW-0540">Nuclease</keyword>
<feature type="region of interest" description="Disordered" evidence="4">
    <location>
        <begin position="118"/>
        <end position="233"/>
    </location>
</feature>
<organism evidence="7 8">
    <name type="scientific">Paraliobacillus quinghaiensis</name>
    <dbReference type="NCBI Taxonomy" id="470815"/>
    <lineage>
        <taxon>Bacteria</taxon>
        <taxon>Bacillati</taxon>
        <taxon>Bacillota</taxon>
        <taxon>Bacilli</taxon>
        <taxon>Bacillales</taxon>
        <taxon>Bacillaceae</taxon>
        <taxon>Paraliobacillus</taxon>
    </lineage>
</organism>
<comment type="caution">
    <text evidence="7">The sequence shown here is derived from an EMBL/GenBank/DDBJ whole genome shotgun (WGS) entry which is preliminary data.</text>
</comment>
<evidence type="ECO:0000259" key="6">
    <source>
        <dbReference type="PROSITE" id="PS50830"/>
    </source>
</evidence>
<accession>A0A917TXL3</accession>
<dbReference type="GO" id="GO:0004519">
    <property type="term" value="F:endonuclease activity"/>
    <property type="evidence" value="ECO:0007669"/>
    <property type="project" value="UniProtKB-KW"/>
</dbReference>
<feature type="compositionally biased region" description="Polar residues" evidence="4">
    <location>
        <begin position="380"/>
        <end position="390"/>
    </location>
</feature>
<dbReference type="PROSITE" id="PS50830">
    <property type="entry name" value="TNASE_3"/>
    <property type="match status" value="1"/>
</dbReference>
<feature type="domain" description="TNase-like" evidence="6">
    <location>
        <begin position="226"/>
        <end position="358"/>
    </location>
</feature>
<gene>
    <name evidence="7" type="ORF">GCM10011351_29290</name>
</gene>
<dbReference type="Pfam" id="PF00565">
    <property type="entry name" value="SNase"/>
    <property type="match status" value="1"/>
</dbReference>
<dbReference type="InterPro" id="IPR016071">
    <property type="entry name" value="Staphylococal_nuclease_OB-fold"/>
</dbReference>
<name>A0A917TXL3_9BACI</name>
<evidence type="ECO:0000256" key="5">
    <source>
        <dbReference type="SAM" id="Phobius"/>
    </source>
</evidence>
<dbReference type="SUPFAM" id="SSF50199">
    <property type="entry name" value="Staphylococcal nuclease"/>
    <property type="match status" value="1"/>
</dbReference>
<dbReference type="Proteomes" id="UP000618460">
    <property type="component" value="Unassembled WGS sequence"/>
</dbReference>
<dbReference type="GO" id="GO:0003676">
    <property type="term" value="F:nucleic acid binding"/>
    <property type="evidence" value="ECO:0007669"/>
    <property type="project" value="InterPro"/>
</dbReference>
<dbReference type="InterPro" id="IPR035437">
    <property type="entry name" value="SNase_OB-fold_sf"/>
</dbReference>
<reference evidence="7" key="2">
    <citation type="submission" date="2020-09" db="EMBL/GenBank/DDBJ databases">
        <authorList>
            <person name="Sun Q."/>
            <person name="Zhou Y."/>
        </authorList>
    </citation>
    <scope>NUCLEOTIDE SEQUENCE</scope>
    <source>
        <strain evidence="7">CGMCC 1.6333</strain>
    </source>
</reference>
<dbReference type="PANTHER" id="PTHR12302:SF3">
    <property type="entry name" value="SERINE_THREONINE-PROTEIN KINASE 31"/>
    <property type="match status" value="1"/>
</dbReference>
<proteinExistence type="predicted"/>
<dbReference type="InterPro" id="IPR002071">
    <property type="entry name" value="Thermonucl_AS"/>
</dbReference>
<dbReference type="PANTHER" id="PTHR12302">
    <property type="entry name" value="EBNA2 BINDING PROTEIN P100"/>
    <property type="match status" value="1"/>
</dbReference>
<feature type="region of interest" description="Disordered" evidence="4">
    <location>
        <begin position="365"/>
        <end position="440"/>
    </location>
</feature>
<evidence type="ECO:0000256" key="3">
    <source>
        <dbReference type="ARBA" id="ARBA00022801"/>
    </source>
</evidence>
<reference evidence="7" key="1">
    <citation type="journal article" date="2014" name="Int. J. Syst. Evol. Microbiol.">
        <title>Complete genome sequence of Corynebacterium casei LMG S-19264T (=DSM 44701T), isolated from a smear-ripened cheese.</title>
        <authorList>
            <consortium name="US DOE Joint Genome Institute (JGI-PGF)"/>
            <person name="Walter F."/>
            <person name="Albersmeier A."/>
            <person name="Kalinowski J."/>
            <person name="Ruckert C."/>
        </authorList>
    </citation>
    <scope>NUCLEOTIDE SEQUENCE</scope>
    <source>
        <strain evidence="7">CGMCC 1.6333</strain>
    </source>
</reference>
<dbReference type="GO" id="GO:0016787">
    <property type="term" value="F:hydrolase activity"/>
    <property type="evidence" value="ECO:0007669"/>
    <property type="project" value="UniProtKB-KW"/>
</dbReference>